<dbReference type="InterPro" id="IPR001320">
    <property type="entry name" value="Iontro_rcpt_C"/>
</dbReference>
<keyword evidence="7 12" id="KW-0472">Membrane</keyword>
<keyword evidence="6" id="KW-0406">Ion transport</keyword>
<dbReference type="OrthoDB" id="9997229at2759"/>
<evidence type="ECO:0000256" key="10">
    <source>
        <dbReference type="ARBA" id="ARBA00023286"/>
    </source>
</evidence>
<keyword evidence="8" id="KW-0675">Receptor</keyword>
<accession>A0A7I8VWX1</accession>
<evidence type="ECO:0000256" key="7">
    <source>
        <dbReference type="ARBA" id="ARBA00023136"/>
    </source>
</evidence>
<protein>
    <submittedName>
        <fullName evidence="15">DgyrCDS8629</fullName>
    </submittedName>
</protein>
<dbReference type="InterPro" id="IPR052192">
    <property type="entry name" value="Insect_Ionotropic_Sensory_Rcpt"/>
</dbReference>
<reference evidence="15 16" key="1">
    <citation type="submission" date="2020-08" db="EMBL/GenBank/DDBJ databases">
        <authorList>
            <person name="Hejnol A."/>
        </authorList>
    </citation>
    <scope>NUCLEOTIDE SEQUENCE [LARGE SCALE GENOMIC DNA]</scope>
</reference>
<evidence type="ECO:0000256" key="8">
    <source>
        <dbReference type="ARBA" id="ARBA00023170"/>
    </source>
</evidence>
<dbReference type="AlphaFoldDB" id="A0A7I8VWX1"/>
<dbReference type="GO" id="GO:0015276">
    <property type="term" value="F:ligand-gated monoatomic ion channel activity"/>
    <property type="evidence" value="ECO:0007669"/>
    <property type="project" value="InterPro"/>
</dbReference>
<dbReference type="SUPFAM" id="SSF53850">
    <property type="entry name" value="Periplasmic binding protein-like II"/>
    <property type="match status" value="1"/>
</dbReference>
<dbReference type="EMBL" id="CAJFCJ010000012">
    <property type="protein sequence ID" value="CAD5120047.1"/>
    <property type="molecule type" value="Genomic_DNA"/>
</dbReference>
<evidence type="ECO:0000256" key="6">
    <source>
        <dbReference type="ARBA" id="ARBA00023065"/>
    </source>
</evidence>
<dbReference type="PANTHER" id="PTHR42643">
    <property type="entry name" value="IONOTROPIC RECEPTOR 20A-RELATED"/>
    <property type="match status" value="1"/>
</dbReference>
<evidence type="ECO:0000259" key="14">
    <source>
        <dbReference type="SMART" id="SM00079"/>
    </source>
</evidence>
<keyword evidence="16" id="KW-1185">Reference proteome</keyword>
<evidence type="ECO:0000256" key="1">
    <source>
        <dbReference type="ARBA" id="ARBA00004651"/>
    </source>
</evidence>
<evidence type="ECO:0000256" key="3">
    <source>
        <dbReference type="ARBA" id="ARBA00022475"/>
    </source>
</evidence>
<dbReference type="InterPro" id="IPR019594">
    <property type="entry name" value="Glu/Gly-bd"/>
</dbReference>
<sequence length="631" mass="72456">MPYSVMNLIIFLISIKYALSLSDIHLHREMEEGRKRSFRLSLITSSMISALKTTKANKVVFFGNNTFLENDLIERTNKIGKTAIFSNGQWLNEWSSNPEMYEYVIYTSSLNYVKDTLLKSRKLKILGPLFNWLIYMENYDFKEIEKAFTNLLYPGDSILLLIENNGIIEYYQWFVGNFRLIGHFTRDKIRKNAPFFLPFHGFYGREFTIVATPLDFLQFRIVRKGKVFYVGIFFNIFNMLAERLKFRYRIIEPKEAAIGTLINGTYNGAMGMIYRKEADIGVGAFTVTAQRLKAVDFLSVTQTEALTILMKRPNPQLLSSVFFTQTFKIEVWMCFISSVTLSFVALLFFSKYNLKEEGFGLRVKSFDEDYSLFRHCFWYAFGAAINQGGILPSVGKTSVRALVGSMWLTWIMITAIYTGNLVAIMSVRKYKLPVNNLEDAVSNKDFKLIILGNSGHETIFKTADSGVFKKAWEKIIQDPQENIVPDLKTGIEKAKQENTGYISTRSVVNLVSHLDCELTTTDEKYDFLPNGVTFAVQKGWGYQNLFNKILLEISLEPGLNEKWLRTYNLTQNPSCKDSDSTESNAIDLATYSGSFYIIAIGFGLALLSITIEFIKSYLHFKKLRRTIHSNF</sequence>
<dbReference type="SMART" id="SM00079">
    <property type="entry name" value="PBPe"/>
    <property type="match status" value="1"/>
</dbReference>
<feature type="signal peptide" evidence="13">
    <location>
        <begin position="1"/>
        <end position="20"/>
    </location>
</feature>
<evidence type="ECO:0000256" key="11">
    <source>
        <dbReference type="ARBA" id="ARBA00023303"/>
    </source>
</evidence>
<feature type="transmembrane region" description="Helical" evidence="12">
    <location>
        <begin position="407"/>
        <end position="427"/>
    </location>
</feature>
<feature type="chain" id="PRO_5029837322" evidence="13">
    <location>
        <begin position="21"/>
        <end position="631"/>
    </location>
</feature>
<keyword evidence="5 12" id="KW-1133">Transmembrane helix</keyword>
<keyword evidence="13" id="KW-0732">Signal</keyword>
<evidence type="ECO:0000313" key="16">
    <source>
        <dbReference type="Proteomes" id="UP000549394"/>
    </source>
</evidence>
<comment type="caution">
    <text evidence="15">The sequence shown here is derived from an EMBL/GenBank/DDBJ whole genome shotgun (WGS) entry which is preliminary data.</text>
</comment>
<gene>
    <name evidence="15" type="ORF">DGYR_LOCUS8203</name>
</gene>
<dbReference type="GO" id="GO:0050906">
    <property type="term" value="P:detection of stimulus involved in sensory perception"/>
    <property type="evidence" value="ECO:0007669"/>
    <property type="project" value="UniProtKB-ARBA"/>
</dbReference>
<evidence type="ECO:0000313" key="15">
    <source>
        <dbReference type="EMBL" id="CAD5120047.1"/>
    </source>
</evidence>
<keyword evidence="2" id="KW-0813">Transport</keyword>
<keyword evidence="10" id="KW-1071">Ligand-gated ion channel</keyword>
<name>A0A7I8VWX1_9ANNE</name>
<evidence type="ECO:0000256" key="2">
    <source>
        <dbReference type="ARBA" id="ARBA00022448"/>
    </source>
</evidence>
<evidence type="ECO:0000256" key="13">
    <source>
        <dbReference type="SAM" id="SignalP"/>
    </source>
</evidence>
<proteinExistence type="predicted"/>
<dbReference type="GO" id="GO:0005886">
    <property type="term" value="C:plasma membrane"/>
    <property type="evidence" value="ECO:0007669"/>
    <property type="project" value="UniProtKB-SubCell"/>
</dbReference>
<dbReference type="PANTHER" id="PTHR42643:SF24">
    <property type="entry name" value="IONOTROPIC RECEPTOR 60A"/>
    <property type="match status" value="1"/>
</dbReference>
<evidence type="ECO:0000256" key="5">
    <source>
        <dbReference type="ARBA" id="ARBA00022989"/>
    </source>
</evidence>
<dbReference type="Gene3D" id="1.10.287.70">
    <property type="match status" value="1"/>
</dbReference>
<feature type="domain" description="Ionotropic glutamate receptor C-terminal" evidence="14">
    <location>
        <begin position="208"/>
        <end position="566"/>
    </location>
</feature>
<keyword evidence="3" id="KW-1003">Cell membrane</keyword>
<dbReference type="Gene3D" id="3.40.190.10">
    <property type="entry name" value="Periplasmic binding protein-like II"/>
    <property type="match status" value="1"/>
</dbReference>
<dbReference type="Pfam" id="PF00060">
    <property type="entry name" value="Lig_chan"/>
    <property type="match status" value="1"/>
</dbReference>
<comment type="subcellular location">
    <subcellularLocation>
        <location evidence="1">Cell membrane</location>
        <topology evidence="1">Multi-pass membrane protein</topology>
    </subcellularLocation>
</comment>
<evidence type="ECO:0000256" key="4">
    <source>
        <dbReference type="ARBA" id="ARBA00022692"/>
    </source>
</evidence>
<organism evidence="15 16">
    <name type="scientific">Dimorphilus gyrociliatus</name>
    <dbReference type="NCBI Taxonomy" id="2664684"/>
    <lineage>
        <taxon>Eukaryota</taxon>
        <taxon>Metazoa</taxon>
        <taxon>Spiralia</taxon>
        <taxon>Lophotrochozoa</taxon>
        <taxon>Annelida</taxon>
        <taxon>Polychaeta</taxon>
        <taxon>Polychaeta incertae sedis</taxon>
        <taxon>Dinophilidae</taxon>
        <taxon>Dimorphilus</taxon>
    </lineage>
</organism>
<evidence type="ECO:0000256" key="9">
    <source>
        <dbReference type="ARBA" id="ARBA00023180"/>
    </source>
</evidence>
<keyword evidence="4 12" id="KW-0812">Transmembrane</keyword>
<dbReference type="Pfam" id="PF10613">
    <property type="entry name" value="Lig_chan-Glu_bd"/>
    <property type="match status" value="1"/>
</dbReference>
<dbReference type="Proteomes" id="UP000549394">
    <property type="component" value="Unassembled WGS sequence"/>
</dbReference>
<keyword evidence="9" id="KW-0325">Glycoprotein</keyword>
<evidence type="ECO:0000256" key="12">
    <source>
        <dbReference type="SAM" id="Phobius"/>
    </source>
</evidence>
<feature type="transmembrane region" description="Helical" evidence="12">
    <location>
        <begin position="593"/>
        <end position="614"/>
    </location>
</feature>
<feature type="transmembrane region" description="Helical" evidence="12">
    <location>
        <begin position="372"/>
        <end position="395"/>
    </location>
</feature>
<feature type="transmembrane region" description="Helical" evidence="12">
    <location>
        <begin position="331"/>
        <end position="352"/>
    </location>
</feature>
<keyword evidence="11" id="KW-0407">Ion channel</keyword>